<dbReference type="InterPro" id="IPR014945">
    <property type="entry name" value="DUF1816"/>
</dbReference>
<dbReference type="AlphaFoldDB" id="A0AAE3GWM0"/>
<evidence type="ECO:0000313" key="8">
    <source>
        <dbReference type="EMBL" id="MCP2732056.1"/>
    </source>
</evidence>
<evidence type="ECO:0000256" key="6">
    <source>
        <dbReference type="PROSITE-ProRule" id="PRU00771"/>
    </source>
</evidence>
<dbReference type="Pfam" id="PF08846">
    <property type="entry name" value="DUF1816"/>
    <property type="match status" value="1"/>
</dbReference>
<dbReference type="Pfam" id="PF01383">
    <property type="entry name" value="CpcD"/>
    <property type="match status" value="1"/>
</dbReference>
<keyword evidence="9" id="KW-1185">Reference proteome</keyword>
<organism evidence="8 9">
    <name type="scientific">Limnofasciculus baicalensis BBK-W-15</name>
    <dbReference type="NCBI Taxonomy" id="2699891"/>
    <lineage>
        <taxon>Bacteria</taxon>
        <taxon>Bacillati</taxon>
        <taxon>Cyanobacteriota</taxon>
        <taxon>Cyanophyceae</taxon>
        <taxon>Coleofasciculales</taxon>
        <taxon>Coleofasciculaceae</taxon>
        <taxon>Limnofasciculus</taxon>
        <taxon>Limnofasciculus baicalensis</taxon>
    </lineage>
</organism>
<dbReference type="SMART" id="SM01094">
    <property type="entry name" value="CpcD"/>
    <property type="match status" value="1"/>
</dbReference>
<sequence length="184" mass="20796">MDISIFMNTAGSRWFLYEVVGLRQNGEPNNSCYPIRRSGSVFLRVPYYRMNQVMRQVAQSGGTIVSIKPLTLEAASTESSIEDREWDIGLVERVESELSDITENIPTPIIPQPKAIPGQNPEPSAWWVRISTTQPEVIYYFGPFDNFEEAKDSQGGYIEDLEQEKAVGITVEILWCSPVNLTVF</sequence>
<keyword evidence="2" id="KW-0042">Antenna complex</keyword>
<comment type="caution">
    <text evidence="8">The sequence shown here is derived from an EMBL/GenBank/DDBJ whole genome shotgun (WGS) entry which is preliminary data.</text>
</comment>
<gene>
    <name evidence="8" type="ORF">NJ959_26865</name>
</gene>
<protein>
    <submittedName>
        <fullName evidence="8">DUF1816 domain-containing protein</fullName>
    </submittedName>
</protein>
<evidence type="ECO:0000259" key="7">
    <source>
        <dbReference type="PROSITE" id="PS51441"/>
    </source>
</evidence>
<evidence type="ECO:0000256" key="2">
    <source>
        <dbReference type="ARBA" id="ARBA00022549"/>
    </source>
</evidence>
<proteinExistence type="predicted"/>
<name>A0AAE3GWM0_9CYAN</name>
<dbReference type="InterPro" id="IPR008213">
    <property type="entry name" value="CpcD-like_dom"/>
</dbReference>
<evidence type="ECO:0000256" key="3">
    <source>
        <dbReference type="ARBA" id="ARBA00022738"/>
    </source>
</evidence>
<reference evidence="8" key="1">
    <citation type="submission" date="2022-06" db="EMBL/GenBank/DDBJ databases">
        <title>New cyanobacteria of genus Symplocastrum in benthos of Lake Baikal.</title>
        <authorList>
            <person name="Sorokovikova E."/>
            <person name="Tikhonova I."/>
            <person name="Krasnopeev A."/>
            <person name="Evseev P."/>
            <person name="Gladkikh A."/>
            <person name="Belykh O."/>
        </authorList>
    </citation>
    <scope>NUCLEOTIDE SEQUENCE</scope>
    <source>
        <strain evidence="8">BBK-W-15</strain>
    </source>
</reference>
<dbReference type="GO" id="GO:0030089">
    <property type="term" value="C:phycobilisome"/>
    <property type="evidence" value="ECO:0007669"/>
    <property type="project" value="UniProtKB-UniRule"/>
</dbReference>
<feature type="domain" description="CpcD-like" evidence="7">
    <location>
        <begin position="12"/>
        <end position="70"/>
    </location>
</feature>
<keyword evidence="4" id="KW-0793">Thylakoid</keyword>
<dbReference type="Proteomes" id="UP001204953">
    <property type="component" value="Unassembled WGS sequence"/>
</dbReference>
<comment type="subcellular location">
    <subcellularLocation>
        <location evidence="1">Cellular thylakoid membrane</location>
        <topology evidence="1">Peripheral membrane protein</topology>
        <orientation evidence="1">Cytoplasmic side</orientation>
    </subcellularLocation>
</comment>
<dbReference type="EMBL" id="JAMZMM010000467">
    <property type="protein sequence ID" value="MCP2732056.1"/>
    <property type="molecule type" value="Genomic_DNA"/>
</dbReference>
<dbReference type="PROSITE" id="PS51441">
    <property type="entry name" value="CPCD_LIKE"/>
    <property type="match status" value="1"/>
</dbReference>
<evidence type="ECO:0000313" key="9">
    <source>
        <dbReference type="Proteomes" id="UP001204953"/>
    </source>
</evidence>
<dbReference type="GO" id="GO:0031676">
    <property type="term" value="C:plasma membrane-derived thylakoid membrane"/>
    <property type="evidence" value="ECO:0007669"/>
    <property type="project" value="UniProtKB-SubCell"/>
</dbReference>
<keyword evidence="5" id="KW-0472">Membrane</keyword>
<evidence type="ECO:0000256" key="1">
    <source>
        <dbReference type="ARBA" id="ARBA00004445"/>
    </source>
</evidence>
<evidence type="ECO:0000256" key="5">
    <source>
        <dbReference type="ARBA" id="ARBA00023136"/>
    </source>
</evidence>
<keyword evidence="3 6" id="KW-0605">Phycobilisome</keyword>
<evidence type="ECO:0000256" key="4">
    <source>
        <dbReference type="ARBA" id="ARBA00023078"/>
    </source>
</evidence>
<accession>A0AAE3GWM0</accession>